<dbReference type="KEGG" id="tet:TTHERM_00088060"/>
<dbReference type="PANTHER" id="PTHR33447:SF2">
    <property type="entry name" value="GLUTATHIONE GAMMA-GLUTAMYLCYSTEINYLTRANSFERASE"/>
    <property type="match status" value="1"/>
</dbReference>
<dbReference type="GO" id="GO:0046872">
    <property type="term" value="F:metal ion binding"/>
    <property type="evidence" value="ECO:0007669"/>
    <property type="project" value="UniProtKB-KW"/>
</dbReference>
<evidence type="ECO:0000256" key="4">
    <source>
        <dbReference type="ARBA" id="ARBA00022723"/>
    </source>
</evidence>
<dbReference type="OrthoDB" id="448954at2759"/>
<dbReference type="InParanoid" id="Q236J0"/>
<sequence>MSRSLFKKMFYQFSAVEQQVQTVYKRPLPKILINFSSEQGKKLFKEALEEGNMECYFPLSEQFMTQLEPSTCGSTTLAMVLNTLNLDPKKRWKGIWRWYSEETLEGMKPEYIKQGIDLENFSHITKHNNASIQTFYYPHEHQSQSSKYDCEYHCSKDKIKSASYSTFVICLTACCRRTGLYMVLNQSRKALSQTGEGHFQPVGGLNMAHQKALMFDVARFKYPPYWCNLDLLYESLKSLDNVTKRPRGFALISRDLENFSKICSISPDQVSKKKLQIKLQSENFMSNYKDIDYKYDLIDFYQSFLKEMGFDFSVLLVYNMYEVMNYFEKQGEQADYLFQAFSKNQIYKISEKIICKLLEEKSEVGILITEFCGNYAPLIASLVLLSIPESQYMKINKNLYKNDIKKLIDEYKDLDHKENLDNELEIEIRKYMKQIVVSFKNNLFQS</sequence>
<keyword evidence="4" id="KW-0479">Metal-binding</keyword>
<proteinExistence type="predicted"/>
<dbReference type="STRING" id="312017.Q236J0"/>
<dbReference type="eggNOG" id="KOG0632">
    <property type="taxonomic scope" value="Eukaryota"/>
</dbReference>
<dbReference type="InterPro" id="IPR038156">
    <property type="entry name" value="PCS_N_sf"/>
</dbReference>
<accession>Q236J0</accession>
<dbReference type="EC" id="2.3.2.15" evidence="1"/>
<dbReference type="GeneID" id="7827603"/>
<dbReference type="EMBL" id="GG662749">
    <property type="protein sequence ID" value="EAR92510.1"/>
    <property type="molecule type" value="Genomic_DNA"/>
</dbReference>
<reference evidence="8" key="1">
    <citation type="journal article" date="2006" name="PLoS Biol.">
        <title>Macronuclear genome sequence of the ciliate Tetrahymena thermophila, a model eukaryote.</title>
        <authorList>
            <person name="Eisen J.A."/>
            <person name="Coyne R.S."/>
            <person name="Wu M."/>
            <person name="Wu D."/>
            <person name="Thiagarajan M."/>
            <person name="Wortman J.R."/>
            <person name="Badger J.H."/>
            <person name="Ren Q."/>
            <person name="Amedeo P."/>
            <person name="Jones K.M."/>
            <person name="Tallon L.J."/>
            <person name="Delcher A.L."/>
            <person name="Salzberg S.L."/>
            <person name="Silva J.C."/>
            <person name="Haas B.J."/>
            <person name="Majoros W.H."/>
            <person name="Farzad M."/>
            <person name="Carlton J.M."/>
            <person name="Smith R.K. Jr."/>
            <person name="Garg J."/>
            <person name="Pearlman R.E."/>
            <person name="Karrer K.M."/>
            <person name="Sun L."/>
            <person name="Manning G."/>
            <person name="Elde N.C."/>
            <person name="Turkewitz A.P."/>
            <person name="Asai D.J."/>
            <person name="Wilkes D.E."/>
            <person name="Wang Y."/>
            <person name="Cai H."/>
            <person name="Collins K."/>
            <person name="Stewart B.A."/>
            <person name="Lee S.R."/>
            <person name="Wilamowska K."/>
            <person name="Weinberg Z."/>
            <person name="Ruzzo W.L."/>
            <person name="Wloga D."/>
            <person name="Gaertig J."/>
            <person name="Frankel J."/>
            <person name="Tsao C.-C."/>
            <person name="Gorovsky M.A."/>
            <person name="Keeling P.J."/>
            <person name="Waller R.F."/>
            <person name="Patron N.J."/>
            <person name="Cherry J.M."/>
            <person name="Stover N.A."/>
            <person name="Krieger C.J."/>
            <person name="del Toro C."/>
            <person name="Ryder H.F."/>
            <person name="Williamson S.C."/>
            <person name="Barbeau R.A."/>
            <person name="Hamilton E.P."/>
            <person name="Orias E."/>
        </authorList>
    </citation>
    <scope>NUCLEOTIDE SEQUENCE [LARGE SCALE GENOMIC DNA]</scope>
    <source>
        <strain evidence="8">SB210</strain>
    </source>
</reference>
<keyword evidence="2" id="KW-0104">Cadmium</keyword>
<feature type="coiled-coil region" evidence="5">
    <location>
        <begin position="397"/>
        <end position="434"/>
    </location>
</feature>
<keyword evidence="5" id="KW-0175">Coiled coil</keyword>
<gene>
    <name evidence="7" type="ORF">TTHERM_00088060</name>
</gene>
<evidence type="ECO:0000256" key="1">
    <source>
        <dbReference type="ARBA" id="ARBA00012468"/>
    </source>
</evidence>
<dbReference type="FunFam" id="3.90.70.30:FF:000001">
    <property type="entry name" value="Glutathione gamma-glutamylcysteinyltransferase 1"/>
    <property type="match status" value="1"/>
</dbReference>
<dbReference type="InterPro" id="IPR040409">
    <property type="entry name" value="PCS-like"/>
</dbReference>
<keyword evidence="3" id="KW-0808">Transferase</keyword>
<dbReference type="Proteomes" id="UP000009168">
    <property type="component" value="Unassembled WGS sequence"/>
</dbReference>
<evidence type="ECO:0000256" key="3">
    <source>
        <dbReference type="ARBA" id="ARBA00022679"/>
    </source>
</evidence>
<dbReference type="RefSeq" id="XP_001012755.1">
    <property type="nucleotide sequence ID" value="XM_001012755.1"/>
</dbReference>
<dbReference type="InterPro" id="IPR007719">
    <property type="entry name" value="PCS_N"/>
</dbReference>
<evidence type="ECO:0000313" key="8">
    <source>
        <dbReference type="Proteomes" id="UP000009168"/>
    </source>
</evidence>
<dbReference type="SUPFAM" id="SSF54001">
    <property type="entry name" value="Cysteine proteinases"/>
    <property type="match status" value="1"/>
</dbReference>
<feature type="domain" description="Peptidase C83" evidence="6">
    <location>
        <begin position="18"/>
        <end position="257"/>
    </location>
</feature>
<evidence type="ECO:0000313" key="7">
    <source>
        <dbReference type="EMBL" id="EAR92510.1"/>
    </source>
</evidence>
<dbReference type="InterPro" id="IPR038765">
    <property type="entry name" value="Papain-like_cys_pep_sf"/>
</dbReference>
<dbReference type="GO" id="GO:0046938">
    <property type="term" value="P:phytochelatin biosynthetic process"/>
    <property type="evidence" value="ECO:0007669"/>
    <property type="project" value="InterPro"/>
</dbReference>
<dbReference type="PROSITE" id="PS51443">
    <property type="entry name" value="PCS"/>
    <property type="match status" value="1"/>
</dbReference>
<name>Q236J0_TETTS</name>
<protein>
    <recommendedName>
        <fullName evidence="1">glutathione gamma-glutamylcysteinyltransferase</fullName>
        <ecNumber evidence="1">2.3.2.15</ecNumber>
    </recommendedName>
</protein>
<keyword evidence="8" id="KW-1185">Reference proteome</keyword>
<dbReference type="Gene3D" id="3.90.70.30">
    <property type="entry name" value="Phytochelatin synthase, N-terminal domain"/>
    <property type="match status" value="1"/>
</dbReference>
<evidence type="ECO:0000256" key="2">
    <source>
        <dbReference type="ARBA" id="ARBA00022539"/>
    </source>
</evidence>
<dbReference type="GO" id="GO:0010273">
    <property type="term" value="P:detoxification of copper ion"/>
    <property type="evidence" value="ECO:0007669"/>
    <property type="project" value="TreeGrafter"/>
</dbReference>
<organism evidence="7 8">
    <name type="scientific">Tetrahymena thermophila (strain SB210)</name>
    <dbReference type="NCBI Taxonomy" id="312017"/>
    <lineage>
        <taxon>Eukaryota</taxon>
        <taxon>Sar</taxon>
        <taxon>Alveolata</taxon>
        <taxon>Ciliophora</taxon>
        <taxon>Intramacronucleata</taxon>
        <taxon>Oligohymenophorea</taxon>
        <taxon>Hymenostomatida</taxon>
        <taxon>Tetrahymenina</taxon>
        <taxon>Tetrahymenidae</taxon>
        <taxon>Tetrahymena</taxon>
    </lineage>
</organism>
<dbReference type="Pfam" id="PF05023">
    <property type="entry name" value="Phytochelatin"/>
    <property type="match status" value="1"/>
</dbReference>
<dbReference type="AlphaFoldDB" id="Q236J0"/>
<evidence type="ECO:0000259" key="6">
    <source>
        <dbReference type="PROSITE" id="PS51443"/>
    </source>
</evidence>
<dbReference type="GO" id="GO:0098849">
    <property type="term" value="P:cellular detoxification of cadmium ion"/>
    <property type="evidence" value="ECO:0007669"/>
    <property type="project" value="TreeGrafter"/>
</dbReference>
<dbReference type="PANTHER" id="PTHR33447">
    <property type="entry name" value="GLUTATHIONE GAMMA-GLUTAMYLCYSTEINYLTRANSFERASE"/>
    <property type="match status" value="1"/>
</dbReference>
<dbReference type="HOGENOM" id="CLU_046059_1_0_1"/>
<dbReference type="GO" id="GO:0016756">
    <property type="term" value="F:glutathione gamma-glutamylcysteinyltransferase activity"/>
    <property type="evidence" value="ECO:0007669"/>
    <property type="project" value="UniProtKB-EC"/>
</dbReference>
<evidence type="ECO:0000256" key="5">
    <source>
        <dbReference type="SAM" id="Coils"/>
    </source>
</evidence>